<keyword evidence="8 10" id="KW-0445">Lipid transport</keyword>
<evidence type="ECO:0000256" key="7">
    <source>
        <dbReference type="ARBA" id="ARBA00023006"/>
    </source>
</evidence>
<feature type="transmembrane region" description="Helical" evidence="10">
    <location>
        <begin position="426"/>
        <end position="443"/>
    </location>
</feature>
<keyword evidence="7 10" id="KW-0072">Autophagy</keyword>
<dbReference type="InterPro" id="IPR007241">
    <property type="entry name" value="Autophagy-rel_prot_9"/>
</dbReference>
<evidence type="ECO:0000313" key="12">
    <source>
        <dbReference type="EMBL" id="CAL8096072.1"/>
    </source>
</evidence>
<protein>
    <recommendedName>
        <fullName evidence="3 10">Autophagy-related protein 9</fullName>
    </recommendedName>
</protein>
<evidence type="ECO:0000256" key="5">
    <source>
        <dbReference type="ARBA" id="ARBA00022692"/>
    </source>
</evidence>
<feature type="transmembrane region" description="Helical" evidence="10">
    <location>
        <begin position="393"/>
        <end position="414"/>
    </location>
</feature>
<comment type="caution">
    <text evidence="12">The sequence shown here is derived from an EMBL/GenBank/DDBJ whole genome shotgun (WGS) entry which is preliminary data.</text>
</comment>
<comment type="similarity">
    <text evidence="2 10">Belongs to the ATG9 family.</text>
</comment>
<evidence type="ECO:0000256" key="3">
    <source>
        <dbReference type="ARBA" id="ARBA00018074"/>
    </source>
</evidence>
<dbReference type="EMBL" id="CAXLJM020000027">
    <property type="protein sequence ID" value="CAL8096072.1"/>
    <property type="molecule type" value="Genomic_DNA"/>
</dbReference>
<comment type="function">
    <text evidence="10">Phospholipid scramblase involved in autophagy. Cycles between the preautophagosomal structure/phagophore assembly site (PAS) and the cytoplasmic vesicle pool and supplies membrane for the growing autophagosome. Lipid scramblase activity plays a key role in preautophagosomal structure/phagophore assembly by distributing the phospholipids that arrive through ATG2 from the cytoplasmic to the luminal leaflet of the bilayer, thereby driving autophagosomal membrane expansion.</text>
</comment>
<evidence type="ECO:0000256" key="4">
    <source>
        <dbReference type="ARBA" id="ARBA00022448"/>
    </source>
</evidence>
<evidence type="ECO:0000256" key="6">
    <source>
        <dbReference type="ARBA" id="ARBA00022989"/>
    </source>
</evidence>
<evidence type="ECO:0000256" key="1">
    <source>
        <dbReference type="ARBA" id="ARBA00004511"/>
    </source>
</evidence>
<evidence type="ECO:0000256" key="10">
    <source>
        <dbReference type="RuleBase" id="RU364027"/>
    </source>
</evidence>
<feature type="transmembrane region" description="Helical" evidence="10">
    <location>
        <begin position="308"/>
        <end position="332"/>
    </location>
</feature>
<dbReference type="PANTHER" id="PTHR13038:SF10">
    <property type="entry name" value="AUTOPHAGY-RELATED PROTEIN 9"/>
    <property type="match status" value="1"/>
</dbReference>
<keyword evidence="13" id="KW-1185">Reference proteome</keyword>
<name>A0ABP1QAT4_9HEXA</name>
<feature type="compositionally biased region" description="Polar residues" evidence="11">
    <location>
        <begin position="797"/>
        <end position="840"/>
    </location>
</feature>
<gene>
    <name evidence="12" type="ORF">ODALV1_LOCUS9257</name>
</gene>
<organism evidence="12 13">
    <name type="scientific">Orchesella dallaii</name>
    <dbReference type="NCBI Taxonomy" id="48710"/>
    <lineage>
        <taxon>Eukaryota</taxon>
        <taxon>Metazoa</taxon>
        <taxon>Ecdysozoa</taxon>
        <taxon>Arthropoda</taxon>
        <taxon>Hexapoda</taxon>
        <taxon>Collembola</taxon>
        <taxon>Entomobryomorpha</taxon>
        <taxon>Entomobryoidea</taxon>
        <taxon>Orchesellidae</taxon>
        <taxon>Orchesellinae</taxon>
        <taxon>Orchesella</taxon>
    </lineage>
</organism>
<sequence>MGDKDVMMNLKTRLNMEVGYQSLVTSRQREGLHDDNYPPSDHNLMVHVVPEHNKTRWNHVEDLDSFFTRIYYYHQKHGFVCIVLQDFFELLQFIFVVIFGTFLLQCVDYPVLFKDKLPKSPTYNSTTGKISLDDALKPAGECIANIEFHMWVVLLVALLFWLTRLAFVVYNIVYNWEIRAFYRTALGIQDNELDNLTWYDVQKKLRDVQRDQQMCIHKPDLTELDIYHRILRFKNYMVAMVNKSLLPINFEIPTVGEVVFLTHGMKFNLEMLLFWGPWAPFENSWHLREDYKKVAKRKELAQALSKRILWVGLANLILSPVIFLWQILYSFFNYAEVVKREPGTLGMRKWSLYGRLYLRHFNELEHEINARLVRAYRPAAKYMGIFTTPLLTIIAQNVMFMTGAVFAALSVLTVYDEDVLTVEHMLLLLTVLGVITAGCRTFIPDEHLVWCPERLLTAVVAHIHYFPDQWKGKAHTSRTRDQFALLFQYKAVYLLEELISPFVTPLILIFNLRKKALDIVDFYRNFTVEVVGVGDVCSFAQMDVRKHGNPSWQASVYDMDGSDMPTKNSYIQAENGKTELSLVHFTHTNPEWQPPTDSGAYITNLKERAVRDANLPTLEEENPLFASLNSISSLGDEYSNVVASYLLNPNAMNVEQSMFAGQQQSQQVESQTFRNATSSFPNQQRNSLMQGSFRGVLSRHEGPLQHTPRGIAAALNQSGMSHLPSYNNTFSFANSFAQYPNPTMGIAHHRVTNNEFSTVEANAVDMSIDALYMHELHHLERIRRRSSRSTMNPEVFSHTSTNPPVSTNLPSRALFQSQPQLHSGPAGQQSERSSGNNTEKTPLLFKPS</sequence>
<comment type="subcellular location">
    <subcellularLocation>
        <location evidence="1 10">Preautophagosomal structure membrane</location>
        <topology evidence="1 10">Multi-pass membrane protein</topology>
    </subcellularLocation>
</comment>
<evidence type="ECO:0000256" key="2">
    <source>
        <dbReference type="ARBA" id="ARBA00006185"/>
    </source>
</evidence>
<feature type="region of interest" description="Disordered" evidence="11">
    <location>
        <begin position="783"/>
        <end position="848"/>
    </location>
</feature>
<evidence type="ECO:0000256" key="11">
    <source>
        <dbReference type="SAM" id="MobiDB-lite"/>
    </source>
</evidence>
<evidence type="ECO:0000256" key="8">
    <source>
        <dbReference type="ARBA" id="ARBA00023055"/>
    </source>
</evidence>
<keyword evidence="5 10" id="KW-0812">Transmembrane</keyword>
<dbReference type="Proteomes" id="UP001642540">
    <property type="component" value="Unassembled WGS sequence"/>
</dbReference>
<evidence type="ECO:0000313" key="13">
    <source>
        <dbReference type="Proteomes" id="UP001642540"/>
    </source>
</evidence>
<evidence type="ECO:0000256" key="9">
    <source>
        <dbReference type="ARBA" id="ARBA00023136"/>
    </source>
</evidence>
<keyword evidence="9 10" id="KW-0472">Membrane</keyword>
<proteinExistence type="inferred from homology"/>
<dbReference type="PANTHER" id="PTHR13038">
    <property type="entry name" value="APG9 AUTOPHAGY 9"/>
    <property type="match status" value="1"/>
</dbReference>
<dbReference type="Pfam" id="PF04109">
    <property type="entry name" value="ATG9"/>
    <property type="match status" value="1"/>
</dbReference>
<keyword evidence="6 10" id="KW-1133">Transmembrane helix</keyword>
<keyword evidence="4 10" id="KW-0813">Transport</keyword>
<feature type="transmembrane region" description="Helical" evidence="10">
    <location>
        <begin position="148"/>
        <end position="173"/>
    </location>
</feature>
<accession>A0ABP1QAT4</accession>
<feature type="transmembrane region" description="Helical" evidence="10">
    <location>
        <begin position="79"/>
        <end position="104"/>
    </location>
</feature>
<reference evidence="12 13" key="1">
    <citation type="submission" date="2024-08" db="EMBL/GenBank/DDBJ databases">
        <authorList>
            <person name="Cucini C."/>
            <person name="Frati F."/>
        </authorList>
    </citation>
    <scope>NUCLEOTIDE SEQUENCE [LARGE SCALE GENOMIC DNA]</scope>
</reference>